<sequence>MKDISINGQAHETATYRAAPHEILKVIIRNVPLSETQDLLTRKIVNPRNPLALAAKRIKETNMVIIAFDGFRVPNYVRYDNALVKWTLYRKQVDMCYVCGRLGHRADMCPSPDETICRGCGIPHPAHTHHSTPKYSQCGQGHLTASTESRQRFQLPYVVRRRTI</sequence>
<proteinExistence type="predicted"/>
<evidence type="ECO:0000313" key="1">
    <source>
        <dbReference type="EMBL" id="KAH7933113.1"/>
    </source>
</evidence>
<accession>A0ACB8C2Q3</accession>
<comment type="caution">
    <text evidence="1">The sequence shown here is derived from an EMBL/GenBank/DDBJ whole genome shotgun (WGS) entry which is preliminary data.</text>
</comment>
<dbReference type="Proteomes" id="UP000821865">
    <property type="component" value="Chromosome 9"/>
</dbReference>
<protein>
    <submittedName>
        <fullName evidence="1">Uncharacterized protein</fullName>
    </submittedName>
</protein>
<reference evidence="1" key="1">
    <citation type="submission" date="2020-05" db="EMBL/GenBank/DDBJ databases">
        <title>Large-scale comparative analyses of tick genomes elucidate their genetic diversity and vector capacities.</title>
        <authorList>
            <person name="Jia N."/>
            <person name="Wang J."/>
            <person name="Shi W."/>
            <person name="Du L."/>
            <person name="Sun Y."/>
            <person name="Zhan W."/>
            <person name="Jiang J."/>
            <person name="Wang Q."/>
            <person name="Zhang B."/>
            <person name="Ji P."/>
            <person name="Sakyi L.B."/>
            <person name="Cui X."/>
            <person name="Yuan T."/>
            <person name="Jiang B."/>
            <person name="Yang W."/>
            <person name="Lam T.T.-Y."/>
            <person name="Chang Q."/>
            <person name="Ding S."/>
            <person name="Wang X."/>
            <person name="Zhu J."/>
            <person name="Ruan X."/>
            <person name="Zhao L."/>
            <person name="Wei J."/>
            <person name="Que T."/>
            <person name="Du C."/>
            <person name="Cheng J."/>
            <person name="Dai P."/>
            <person name="Han X."/>
            <person name="Huang E."/>
            <person name="Gao Y."/>
            <person name="Liu J."/>
            <person name="Shao H."/>
            <person name="Ye R."/>
            <person name="Li L."/>
            <person name="Wei W."/>
            <person name="Wang X."/>
            <person name="Wang C."/>
            <person name="Yang T."/>
            <person name="Huo Q."/>
            <person name="Li W."/>
            <person name="Guo W."/>
            <person name="Chen H."/>
            <person name="Zhou L."/>
            <person name="Ni X."/>
            <person name="Tian J."/>
            <person name="Zhou Y."/>
            <person name="Sheng Y."/>
            <person name="Liu T."/>
            <person name="Pan Y."/>
            <person name="Xia L."/>
            <person name="Li J."/>
            <person name="Zhao F."/>
            <person name="Cao W."/>
        </authorList>
    </citation>
    <scope>NUCLEOTIDE SEQUENCE</scope>
    <source>
        <strain evidence="1">Dsil-2018</strain>
    </source>
</reference>
<gene>
    <name evidence="1" type="ORF">HPB49_008373</name>
</gene>
<evidence type="ECO:0000313" key="2">
    <source>
        <dbReference type="Proteomes" id="UP000821865"/>
    </source>
</evidence>
<organism evidence="1 2">
    <name type="scientific">Dermacentor silvarum</name>
    <name type="common">Tick</name>
    <dbReference type="NCBI Taxonomy" id="543639"/>
    <lineage>
        <taxon>Eukaryota</taxon>
        <taxon>Metazoa</taxon>
        <taxon>Ecdysozoa</taxon>
        <taxon>Arthropoda</taxon>
        <taxon>Chelicerata</taxon>
        <taxon>Arachnida</taxon>
        <taxon>Acari</taxon>
        <taxon>Parasitiformes</taxon>
        <taxon>Ixodida</taxon>
        <taxon>Ixodoidea</taxon>
        <taxon>Ixodidae</taxon>
        <taxon>Rhipicephalinae</taxon>
        <taxon>Dermacentor</taxon>
    </lineage>
</organism>
<keyword evidence="2" id="KW-1185">Reference proteome</keyword>
<dbReference type="EMBL" id="CM023478">
    <property type="protein sequence ID" value="KAH7933113.1"/>
    <property type="molecule type" value="Genomic_DNA"/>
</dbReference>
<name>A0ACB8C2Q3_DERSI</name>